<evidence type="ECO:0000259" key="4">
    <source>
        <dbReference type="SMART" id="SM00990"/>
    </source>
</evidence>
<evidence type="ECO:0000256" key="3">
    <source>
        <dbReference type="ARBA" id="ARBA00022801"/>
    </source>
</evidence>
<dbReference type="GO" id="GO:0004518">
    <property type="term" value="F:nuclease activity"/>
    <property type="evidence" value="ECO:0007669"/>
    <property type="project" value="UniProtKB-KW"/>
</dbReference>
<keyword evidence="3" id="KW-0378">Hydrolase</keyword>
<dbReference type="SMART" id="SM00990">
    <property type="entry name" value="VRR_NUC"/>
    <property type="match status" value="1"/>
</dbReference>
<keyword evidence="2" id="KW-0540">Nuclease</keyword>
<proteinExistence type="predicted"/>
<dbReference type="InterPro" id="IPR011856">
    <property type="entry name" value="tRNA_endonuc-like_dom_sf"/>
</dbReference>
<comment type="cofactor">
    <cofactor evidence="1">
        <name>Mg(2+)</name>
        <dbReference type="ChEBI" id="CHEBI:18420"/>
    </cofactor>
</comment>
<dbReference type="GO" id="GO:0016788">
    <property type="term" value="F:hydrolase activity, acting on ester bonds"/>
    <property type="evidence" value="ECO:0007669"/>
    <property type="project" value="InterPro"/>
</dbReference>
<evidence type="ECO:0000256" key="2">
    <source>
        <dbReference type="ARBA" id="ARBA00022722"/>
    </source>
</evidence>
<sequence length="118" mass="13502">MDSEHLIQQKIQLYITQNNLGCCFRANVGSVKQADGRWFSTGLPNGYPDLHGTRWIDNQSYFIEVKSPTGKIRDDQMRFHQFLMQHNVIHGIARSVDDAKMIIQGGLVGYGYPDMEIE</sequence>
<organism evidence="5">
    <name type="scientific">Siphoviridae sp. ctX581</name>
    <dbReference type="NCBI Taxonomy" id="2826365"/>
    <lineage>
        <taxon>Viruses</taxon>
        <taxon>Duplodnaviria</taxon>
        <taxon>Heunggongvirae</taxon>
        <taxon>Uroviricota</taxon>
        <taxon>Caudoviricetes</taxon>
    </lineage>
</organism>
<name>A0A8S5MEF7_9CAUD</name>
<dbReference type="GO" id="GO:0003676">
    <property type="term" value="F:nucleic acid binding"/>
    <property type="evidence" value="ECO:0007669"/>
    <property type="project" value="InterPro"/>
</dbReference>
<dbReference type="InterPro" id="IPR014883">
    <property type="entry name" value="VRR_NUC"/>
</dbReference>
<protein>
    <submittedName>
        <fullName evidence="5">Nuclease</fullName>
    </submittedName>
</protein>
<reference evidence="5" key="1">
    <citation type="journal article" date="2021" name="Proc. Natl. Acad. Sci. U.S.A.">
        <title>A Catalog of Tens of Thousands of Viruses from Human Metagenomes Reveals Hidden Associations with Chronic Diseases.</title>
        <authorList>
            <person name="Tisza M.J."/>
            <person name="Buck C.B."/>
        </authorList>
    </citation>
    <scope>NUCLEOTIDE SEQUENCE</scope>
    <source>
        <strain evidence="5">CtX581</strain>
    </source>
</reference>
<feature type="domain" description="VRR-NUC" evidence="4">
    <location>
        <begin position="1"/>
        <end position="97"/>
    </location>
</feature>
<evidence type="ECO:0000313" key="5">
    <source>
        <dbReference type="EMBL" id="DAD80323.1"/>
    </source>
</evidence>
<accession>A0A8S5MEF7</accession>
<dbReference type="Pfam" id="PF08774">
    <property type="entry name" value="VRR_NUC"/>
    <property type="match status" value="1"/>
</dbReference>
<dbReference type="EMBL" id="BK014883">
    <property type="protein sequence ID" value="DAD80323.1"/>
    <property type="molecule type" value="Genomic_DNA"/>
</dbReference>
<dbReference type="Gene3D" id="3.40.1350.10">
    <property type="match status" value="1"/>
</dbReference>
<evidence type="ECO:0000256" key="1">
    <source>
        <dbReference type="ARBA" id="ARBA00001946"/>
    </source>
</evidence>